<proteinExistence type="predicted"/>
<evidence type="ECO:0000313" key="2">
    <source>
        <dbReference type="Proteomes" id="UP000242381"/>
    </source>
</evidence>
<dbReference type="VEuPathDB" id="FungiDB:BCV72DRAFT_248219"/>
<dbReference type="EMBL" id="KV921312">
    <property type="protein sequence ID" value="ORE19372.1"/>
    <property type="molecule type" value="Genomic_DNA"/>
</dbReference>
<sequence length="74" mass="8355">MGLKEDKRKIYKANGAIRLTECNDLEVFVLETAGVFDHGDHAKITFDNSEGIFALLAILKTVANHYKHAFVEEF</sequence>
<feature type="non-terminal residue" evidence="1">
    <location>
        <position position="74"/>
    </location>
</feature>
<dbReference type="AlphaFoldDB" id="A0A1X0S505"/>
<dbReference type="OMA" id="AIRLTEC"/>
<protein>
    <submittedName>
        <fullName evidence="1">Uncharacterized protein</fullName>
    </submittedName>
</protein>
<gene>
    <name evidence="1" type="ORF">BCV71DRAFT_156906</name>
</gene>
<name>A0A1X0S505_RHIZD</name>
<organism evidence="1 2">
    <name type="scientific">Rhizopus microsporus</name>
    <dbReference type="NCBI Taxonomy" id="58291"/>
    <lineage>
        <taxon>Eukaryota</taxon>
        <taxon>Fungi</taxon>
        <taxon>Fungi incertae sedis</taxon>
        <taxon>Mucoromycota</taxon>
        <taxon>Mucoromycotina</taxon>
        <taxon>Mucoromycetes</taxon>
        <taxon>Mucorales</taxon>
        <taxon>Mucorineae</taxon>
        <taxon>Rhizopodaceae</taxon>
        <taxon>Rhizopus</taxon>
    </lineage>
</organism>
<evidence type="ECO:0000313" key="1">
    <source>
        <dbReference type="EMBL" id="ORE19372.1"/>
    </source>
</evidence>
<reference evidence="1 2" key="1">
    <citation type="journal article" date="2016" name="Proc. Natl. Acad. Sci. U.S.A.">
        <title>Lipid metabolic changes in an early divergent fungus govern the establishment of a mutualistic symbiosis with endobacteria.</title>
        <authorList>
            <person name="Lastovetsky O.A."/>
            <person name="Gaspar M.L."/>
            <person name="Mondo S.J."/>
            <person name="LaButti K.M."/>
            <person name="Sandor L."/>
            <person name="Grigoriev I.V."/>
            <person name="Henry S.A."/>
            <person name="Pawlowska T.E."/>
        </authorList>
    </citation>
    <scope>NUCLEOTIDE SEQUENCE [LARGE SCALE GENOMIC DNA]</scope>
    <source>
        <strain evidence="1 2">ATCC 11559</strain>
    </source>
</reference>
<accession>A0A1X0S505</accession>
<dbReference type="Proteomes" id="UP000242381">
    <property type="component" value="Unassembled WGS sequence"/>
</dbReference>